<reference evidence="10 11" key="1">
    <citation type="journal article" date="2024" name="Plant J.">
        <title>Genome sequences and population genomics reveal climatic adaptation and genomic divergence between two closely related sweetgum species.</title>
        <authorList>
            <person name="Xu W.Q."/>
            <person name="Ren C.Q."/>
            <person name="Zhang X.Y."/>
            <person name="Comes H.P."/>
            <person name="Liu X.H."/>
            <person name="Li Y.G."/>
            <person name="Kettle C.J."/>
            <person name="Jalonen R."/>
            <person name="Gaisberger H."/>
            <person name="Ma Y.Z."/>
            <person name="Qiu Y.X."/>
        </authorList>
    </citation>
    <scope>NUCLEOTIDE SEQUENCE [LARGE SCALE GENOMIC DNA]</scope>
    <source>
        <strain evidence="10">Hangzhou</strain>
    </source>
</reference>
<protein>
    <recommendedName>
        <fullName evidence="12">Transcription factor</fullName>
    </recommendedName>
</protein>
<comment type="subcellular location">
    <subcellularLocation>
        <location evidence="1">Nucleus</location>
    </subcellularLocation>
</comment>
<proteinExistence type="inferred from homology"/>
<dbReference type="Gene3D" id="3.30.730.10">
    <property type="entry name" value="AP2/ERF domain"/>
    <property type="match status" value="1"/>
</dbReference>
<keyword evidence="6" id="KW-0539">Nucleus</keyword>
<dbReference type="PRINTS" id="PR00367">
    <property type="entry name" value="ETHRSPELEMNT"/>
</dbReference>
<organism evidence="10 11">
    <name type="scientific">Liquidambar formosana</name>
    <name type="common">Formosan gum</name>
    <dbReference type="NCBI Taxonomy" id="63359"/>
    <lineage>
        <taxon>Eukaryota</taxon>
        <taxon>Viridiplantae</taxon>
        <taxon>Streptophyta</taxon>
        <taxon>Embryophyta</taxon>
        <taxon>Tracheophyta</taxon>
        <taxon>Spermatophyta</taxon>
        <taxon>Magnoliopsida</taxon>
        <taxon>eudicotyledons</taxon>
        <taxon>Gunneridae</taxon>
        <taxon>Pentapetalae</taxon>
        <taxon>Saxifragales</taxon>
        <taxon>Altingiaceae</taxon>
        <taxon>Liquidambar</taxon>
    </lineage>
</organism>
<evidence type="ECO:0000256" key="3">
    <source>
        <dbReference type="ARBA" id="ARBA00023015"/>
    </source>
</evidence>
<feature type="domain" description="LOB" evidence="8">
    <location>
        <begin position="12"/>
        <end position="113"/>
    </location>
</feature>
<dbReference type="InterPro" id="IPR016177">
    <property type="entry name" value="DNA-bd_dom_sf"/>
</dbReference>
<dbReference type="SUPFAM" id="SSF54171">
    <property type="entry name" value="DNA-binding domain"/>
    <property type="match status" value="1"/>
</dbReference>
<dbReference type="GO" id="GO:0003677">
    <property type="term" value="F:DNA binding"/>
    <property type="evidence" value="ECO:0007669"/>
    <property type="project" value="UniProtKB-KW"/>
</dbReference>
<comment type="similarity">
    <text evidence="2">Belongs to the LOB domain-containing protein family.</text>
</comment>
<dbReference type="PANTHER" id="PTHR31190:SF173">
    <property type="entry name" value="PATHOGENESIS-RELATED GENES TRANSCRIPTIONAL ACTIVATOR PTI5"/>
    <property type="match status" value="1"/>
</dbReference>
<keyword evidence="5" id="KW-0804">Transcription</keyword>
<dbReference type="EMBL" id="JBBPBK010000005">
    <property type="protein sequence ID" value="KAK9285810.1"/>
    <property type="molecule type" value="Genomic_DNA"/>
</dbReference>
<dbReference type="InterPro" id="IPR044808">
    <property type="entry name" value="ERF_plant"/>
</dbReference>
<dbReference type="Proteomes" id="UP001415857">
    <property type="component" value="Unassembled WGS sequence"/>
</dbReference>
<dbReference type="InterPro" id="IPR001471">
    <property type="entry name" value="AP2/ERF_dom"/>
</dbReference>
<evidence type="ECO:0000256" key="6">
    <source>
        <dbReference type="ARBA" id="ARBA00023242"/>
    </source>
</evidence>
<evidence type="ECO:0000256" key="5">
    <source>
        <dbReference type="ARBA" id="ARBA00023163"/>
    </source>
</evidence>
<dbReference type="PROSITE" id="PS50891">
    <property type="entry name" value="LOB"/>
    <property type="match status" value="1"/>
</dbReference>
<feature type="compositionally biased region" description="Low complexity" evidence="7">
    <location>
        <begin position="239"/>
        <end position="252"/>
    </location>
</feature>
<evidence type="ECO:0000256" key="1">
    <source>
        <dbReference type="ARBA" id="ARBA00004123"/>
    </source>
</evidence>
<feature type="region of interest" description="Disordered" evidence="7">
    <location>
        <begin position="239"/>
        <end position="268"/>
    </location>
</feature>
<dbReference type="GO" id="GO:0009873">
    <property type="term" value="P:ethylene-activated signaling pathway"/>
    <property type="evidence" value="ECO:0007669"/>
    <property type="project" value="InterPro"/>
</dbReference>
<dbReference type="Pfam" id="PF03195">
    <property type="entry name" value="LOB"/>
    <property type="match status" value="1"/>
</dbReference>
<dbReference type="GO" id="GO:0005634">
    <property type="term" value="C:nucleus"/>
    <property type="evidence" value="ECO:0007669"/>
    <property type="project" value="UniProtKB-SubCell"/>
</dbReference>
<dbReference type="PROSITE" id="PS51032">
    <property type="entry name" value="AP2_ERF"/>
    <property type="match status" value="1"/>
</dbReference>
<evidence type="ECO:0000256" key="4">
    <source>
        <dbReference type="ARBA" id="ARBA00023125"/>
    </source>
</evidence>
<dbReference type="InterPro" id="IPR036955">
    <property type="entry name" value="AP2/ERF_dom_sf"/>
</dbReference>
<feature type="compositionally biased region" description="Polar residues" evidence="7">
    <location>
        <begin position="253"/>
        <end position="263"/>
    </location>
</feature>
<evidence type="ECO:0000256" key="2">
    <source>
        <dbReference type="ARBA" id="ARBA00005474"/>
    </source>
</evidence>
<accession>A0AAP0RVL9</accession>
<keyword evidence="11" id="KW-1185">Reference proteome</keyword>
<comment type="caution">
    <text evidence="10">The sequence shown here is derived from an EMBL/GenBank/DDBJ whole genome shotgun (WGS) entry which is preliminary data.</text>
</comment>
<dbReference type="AlphaFoldDB" id="A0AAP0RVL9"/>
<evidence type="ECO:0000259" key="9">
    <source>
        <dbReference type="PROSITE" id="PS51032"/>
    </source>
</evidence>
<dbReference type="Pfam" id="PF00847">
    <property type="entry name" value="AP2"/>
    <property type="match status" value="1"/>
</dbReference>
<keyword evidence="4" id="KW-0238">DNA-binding</keyword>
<sequence length="341" mass="37762">MQKNNGTTGAHSACAACKHQRKKCDEKCILAPFFPADKSREFQAVHKVFGVSNVQKIVKNLDEEDRKRAADSLVWEAFCRQKDPVLGPYGEYRKVHDELKLYKSQCQQMQVPAQGSIVYKSASGVFGWNGNNGINNKGMSFGGGVNNNNVLNYIPNNGNSYGYSSSHHAQGQEKVREEGDIDSAVIPLQQHSINGFNQQYYLSAGSEVGARECELLPLDENDSQDMVLFEVLNEAMSINSNNNNNNNSNSNSGETNYSPNSAVEATGQVGKKRYRGVRRRPWGKYAAEIRDSSRHGARVWLGTFETAEEAALAYDRAAFRMRGARALLNFPVEVVASSMQS</sequence>
<name>A0AAP0RVL9_LIQFO</name>
<evidence type="ECO:0000259" key="8">
    <source>
        <dbReference type="PROSITE" id="PS50891"/>
    </source>
</evidence>
<evidence type="ECO:0000313" key="10">
    <source>
        <dbReference type="EMBL" id="KAK9285810.1"/>
    </source>
</evidence>
<evidence type="ECO:0008006" key="12">
    <source>
        <dbReference type="Google" id="ProtNLM"/>
    </source>
</evidence>
<dbReference type="CDD" id="cd00018">
    <property type="entry name" value="AP2"/>
    <property type="match status" value="1"/>
</dbReference>
<gene>
    <name evidence="10" type="ORF">L1049_025011</name>
</gene>
<dbReference type="InterPro" id="IPR004883">
    <property type="entry name" value="LOB"/>
</dbReference>
<dbReference type="GO" id="GO:0003700">
    <property type="term" value="F:DNA-binding transcription factor activity"/>
    <property type="evidence" value="ECO:0007669"/>
    <property type="project" value="InterPro"/>
</dbReference>
<dbReference type="FunFam" id="3.30.730.10:FF:000001">
    <property type="entry name" value="Ethylene-responsive transcription factor 2"/>
    <property type="match status" value="1"/>
</dbReference>
<evidence type="ECO:0000313" key="11">
    <source>
        <dbReference type="Proteomes" id="UP001415857"/>
    </source>
</evidence>
<dbReference type="PANTHER" id="PTHR31190">
    <property type="entry name" value="DNA-BINDING DOMAIN"/>
    <property type="match status" value="1"/>
</dbReference>
<keyword evidence="3" id="KW-0805">Transcription regulation</keyword>
<evidence type="ECO:0000256" key="7">
    <source>
        <dbReference type="SAM" id="MobiDB-lite"/>
    </source>
</evidence>
<dbReference type="SMART" id="SM00380">
    <property type="entry name" value="AP2"/>
    <property type="match status" value="1"/>
</dbReference>
<feature type="domain" description="AP2/ERF" evidence="9">
    <location>
        <begin position="273"/>
        <end position="331"/>
    </location>
</feature>